<keyword evidence="3" id="KW-1185">Reference proteome</keyword>
<evidence type="ECO:0000313" key="2">
    <source>
        <dbReference type="EMBL" id="MFC6201885.1"/>
    </source>
</evidence>
<accession>A0ABW1SJV8</accession>
<dbReference type="EMBL" id="JBHSSE010000018">
    <property type="protein sequence ID" value="MFC6201885.1"/>
    <property type="molecule type" value="Genomic_DNA"/>
</dbReference>
<comment type="caution">
    <text evidence="2">The sequence shown here is derived from an EMBL/GenBank/DDBJ whole genome shotgun (WGS) entry which is preliminary data.</text>
</comment>
<reference evidence="3" key="1">
    <citation type="journal article" date="2019" name="Int. J. Syst. Evol. Microbiol.">
        <title>The Global Catalogue of Microorganisms (GCM) 10K type strain sequencing project: providing services to taxonomists for standard genome sequencing and annotation.</title>
        <authorList>
            <consortium name="The Broad Institute Genomics Platform"/>
            <consortium name="The Broad Institute Genome Sequencing Center for Infectious Disease"/>
            <person name="Wu L."/>
            <person name="Ma J."/>
        </authorList>
    </citation>
    <scope>NUCLEOTIDE SEQUENCE [LARGE SCALE GENOMIC DNA]</scope>
    <source>
        <strain evidence="3">CCM 8930</strain>
    </source>
</reference>
<name>A0ABW1SJV8_9LACO</name>
<feature type="compositionally biased region" description="Low complexity" evidence="1">
    <location>
        <begin position="64"/>
        <end position="84"/>
    </location>
</feature>
<evidence type="ECO:0000313" key="3">
    <source>
        <dbReference type="Proteomes" id="UP001596171"/>
    </source>
</evidence>
<feature type="region of interest" description="Disordered" evidence="1">
    <location>
        <begin position="50"/>
        <end position="84"/>
    </location>
</feature>
<organism evidence="2 3">
    <name type="scientific">Lactiplantibacillus nangangensis</name>
    <dbReference type="NCBI Taxonomy" id="2559917"/>
    <lineage>
        <taxon>Bacteria</taxon>
        <taxon>Bacillati</taxon>
        <taxon>Bacillota</taxon>
        <taxon>Bacilli</taxon>
        <taxon>Lactobacillales</taxon>
        <taxon>Lactobacillaceae</taxon>
        <taxon>Lactiplantibacillus</taxon>
    </lineage>
</organism>
<gene>
    <name evidence="2" type="ORF">ACFP1L_08395</name>
</gene>
<protein>
    <submittedName>
        <fullName evidence="2">Uncharacterized protein</fullName>
    </submittedName>
</protein>
<dbReference type="Proteomes" id="UP001596171">
    <property type="component" value="Unassembled WGS sequence"/>
</dbReference>
<dbReference type="RefSeq" id="WP_137615704.1">
    <property type="nucleotide sequence ID" value="NZ_BJDI01000003.1"/>
</dbReference>
<feature type="compositionally biased region" description="Polar residues" evidence="1">
    <location>
        <begin position="51"/>
        <end position="60"/>
    </location>
</feature>
<evidence type="ECO:0000256" key="1">
    <source>
        <dbReference type="SAM" id="MobiDB-lite"/>
    </source>
</evidence>
<sequence>MLRRRGSILLSVMAFLLIFGAFESFRYHNFVQRQELYRYMLIEYRKPPTQVPVQNNTSQRGKPAKQPAKPPVAAQSVPVNKKDL</sequence>
<proteinExistence type="predicted"/>